<dbReference type="Gene3D" id="3.40.390.10">
    <property type="entry name" value="Collagenase (Catalytic Domain)"/>
    <property type="match status" value="1"/>
</dbReference>
<sequence>MKLRTVAVSLLSLSLLAACGGGQSPPSGTETDFGRLQVLSPNKQDTIRTRLKVNVVFVGYRQPPPGQVQTPQEVNVRDFQDTLPQSYQAINRAPSAYGNTEYTGNAFDYDYNYVFADQKFEDDFFAFLTSKGTEKPLTVYQKYFNCQFVVVKDPQTGKDVEQPDDTCTTPSPLITRPVTGNYEIDAQDTENWLADNGSRVGVKSGEYTVYLINWYSRPDFKFHSYTRANAADSDTGTKFGARASRRMIAWGGSVRQGQAPQRVWFYDLSANPDYWTDAWDVTHADSTGDGTADYRMPPIWEYGTRKASTAYGRKVSVDLALVTRYTALNLLFTPSPLYRAALTPPQMPEDIRLDMHVEQGAGAADPAKLLNAPLVQDRVSVLRPFAKFSNTVKQTPLNGDLADVYRCFFTVFEDACSPEYADYSGERLFQYTVKELRDSYKTAPAGQYLLPIYAFNDNTDSQGGLLGIAYDDGQTGTQSFVYGFLTPSLINPYGYGFTDTLVHETGHHLSLSHPHDGYDSEQDLSYGPSGRFRFVDVGDESGTVMSYNDLSRTFGQFNLDSQYRYLSAAYLNNTNAILELTRRAGKAAPVTAAAQGADALFVQAQSQYNAMSYLEAARLSHQGYRQVLDAAIAAGVDVQAYKWYENLTGLSTQAVRRQARISHDLLPKPGAWIFPEETPKQRALRLAP</sequence>
<dbReference type="AlphaFoldDB" id="A0AAJ5F3R4"/>
<dbReference type="PROSITE" id="PS51257">
    <property type="entry name" value="PROKAR_LIPOPROTEIN"/>
    <property type="match status" value="1"/>
</dbReference>
<keyword evidence="1" id="KW-0732">Signal</keyword>
<reference evidence="3 4" key="1">
    <citation type="submission" date="2019-04" db="EMBL/GenBank/DDBJ databases">
        <title>Deinococcus metalilatus MA1002 mutant No.5.</title>
        <authorList>
            <person name="Park W."/>
            <person name="Park C."/>
        </authorList>
    </citation>
    <scope>NUCLEOTIDE SEQUENCE [LARGE SCALE GENOMIC DNA]</scope>
    <source>
        <strain evidence="3 4">MA1002-m5</strain>
    </source>
</reference>
<organism evidence="3 4">
    <name type="scientific">Deinococcus metallilatus</name>
    <dbReference type="NCBI Taxonomy" id="1211322"/>
    <lineage>
        <taxon>Bacteria</taxon>
        <taxon>Thermotogati</taxon>
        <taxon>Deinococcota</taxon>
        <taxon>Deinococci</taxon>
        <taxon>Deinococcales</taxon>
        <taxon>Deinococcaceae</taxon>
        <taxon>Deinococcus</taxon>
    </lineage>
</organism>
<dbReference type="Proteomes" id="UP000308000">
    <property type="component" value="Unassembled WGS sequence"/>
</dbReference>
<evidence type="ECO:0000313" key="4">
    <source>
        <dbReference type="Proteomes" id="UP000308000"/>
    </source>
</evidence>
<gene>
    <name evidence="3" type="ORF">FCS05_07305</name>
    <name evidence="2" type="ORF">HNQ10_001671</name>
</gene>
<feature type="chain" id="PRO_5042538092" description="Peptidase M43 pregnancy-associated plasma-A domain-containing protein" evidence="1">
    <location>
        <begin position="18"/>
        <end position="688"/>
    </location>
</feature>
<evidence type="ECO:0000313" key="2">
    <source>
        <dbReference type="EMBL" id="MBB5294850.1"/>
    </source>
</evidence>
<protein>
    <recommendedName>
        <fullName evidence="6">Peptidase M43 pregnancy-associated plasma-A domain-containing protein</fullName>
    </recommendedName>
</protein>
<dbReference type="EMBL" id="VBRC01000004">
    <property type="protein sequence ID" value="TLK28961.1"/>
    <property type="molecule type" value="Genomic_DNA"/>
</dbReference>
<dbReference type="InterPro" id="IPR024079">
    <property type="entry name" value="MetalloPept_cat_dom_sf"/>
</dbReference>
<evidence type="ECO:0000313" key="5">
    <source>
        <dbReference type="Proteomes" id="UP000536909"/>
    </source>
</evidence>
<dbReference type="EMBL" id="JACHFV010000005">
    <property type="protein sequence ID" value="MBB5294850.1"/>
    <property type="molecule type" value="Genomic_DNA"/>
</dbReference>
<name>A0AAJ5F3R4_9DEIO</name>
<evidence type="ECO:0000256" key="1">
    <source>
        <dbReference type="SAM" id="SignalP"/>
    </source>
</evidence>
<dbReference type="SUPFAM" id="SSF55486">
    <property type="entry name" value="Metalloproteases ('zincins'), catalytic domain"/>
    <property type="match status" value="1"/>
</dbReference>
<feature type="signal peptide" evidence="1">
    <location>
        <begin position="1"/>
        <end position="17"/>
    </location>
</feature>
<dbReference type="GO" id="GO:0008237">
    <property type="term" value="F:metallopeptidase activity"/>
    <property type="evidence" value="ECO:0007669"/>
    <property type="project" value="InterPro"/>
</dbReference>
<accession>A0AAJ5F3R4</accession>
<comment type="caution">
    <text evidence="3">The sequence shown here is derived from an EMBL/GenBank/DDBJ whole genome shotgun (WGS) entry which is preliminary data.</text>
</comment>
<evidence type="ECO:0000313" key="3">
    <source>
        <dbReference type="EMBL" id="TLK28961.1"/>
    </source>
</evidence>
<reference evidence="2 5" key="2">
    <citation type="submission" date="2020-08" db="EMBL/GenBank/DDBJ databases">
        <title>Genomic Encyclopedia of Type Strains, Phase IV (KMG-IV): sequencing the most valuable type-strain genomes for metagenomic binning, comparative biology and taxonomic classification.</title>
        <authorList>
            <person name="Goeker M."/>
        </authorList>
    </citation>
    <scope>NUCLEOTIDE SEQUENCE [LARGE SCALE GENOMIC DNA]</scope>
    <source>
        <strain evidence="2 5">DSM 105434</strain>
    </source>
</reference>
<keyword evidence="5" id="KW-1185">Reference proteome</keyword>
<proteinExistence type="predicted"/>
<dbReference type="Proteomes" id="UP000536909">
    <property type="component" value="Unassembled WGS sequence"/>
</dbReference>
<dbReference type="RefSeq" id="WP_129119763.1">
    <property type="nucleotide sequence ID" value="NZ_BSUI01000017.1"/>
</dbReference>
<evidence type="ECO:0008006" key="6">
    <source>
        <dbReference type="Google" id="ProtNLM"/>
    </source>
</evidence>